<evidence type="ECO:0000256" key="2">
    <source>
        <dbReference type="ARBA" id="ARBA00022525"/>
    </source>
</evidence>
<dbReference type="SUPFAM" id="SSF52025">
    <property type="entry name" value="PA domain"/>
    <property type="match status" value="1"/>
</dbReference>
<evidence type="ECO:0000259" key="10">
    <source>
        <dbReference type="Pfam" id="PF02225"/>
    </source>
</evidence>
<dbReference type="Pfam" id="PF06280">
    <property type="entry name" value="fn3_5"/>
    <property type="match status" value="1"/>
</dbReference>
<dbReference type="InterPro" id="IPR023827">
    <property type="entry name" value="Peptidase_S8_Asp-AS"/>
</dbReference>
<dbReference type="PROSITE" id="PS51892">
    <property type="entry name" value="SUBTILASE"/>
    <property type="match status" value="1"/>
</dbReference>
<keyword evidence="13" id="KW-1185">Reference proteome</keyword>
<proteinExistence type="inferred from homology"/>
<dbReference type="Gene3D" id="3.40.50.200">
    <property type="entry name" value="Peptidase S8/S53 domain"/>
    <property type="match status" value="1"/>
</dbReference>
<feature type="active site" description="Charge relay system" evidence="7 8">
    <location>
        <position position="125"/>
    </location>
</feature>
<dbReference type="InterPro" id="IPR000209">
    <property type="entry name" value="Peptidase_S8/S53_dom"/>
</dbReference>
<feature type="active site" description="Charge relay system" evidence="7 8">
    <location>
        <position position="173"/>
    </location>
</feature>
<feature type="active site" description="Charge relay system" evidence="7 8">
    <location>
        <position position="483"/>
    </location>
</feature>
<keyword evidence="6 8" id="KW-0720">Serine protease</keyword>
<evidence type="ECO:0000259" key="11">
    <source>
        <dbReference type="Pfam" id="PF06280"/>
    </source>
</evidence>
<evidence type="ECO:0000256" key="4">
    <source>
        <dbReference type="ARBA" id="ARBA00022729"/>
    </source>
</evidence>
<reference evidence="13" key="1">
    <citation type="submission" date="2017-01" db="EMBL/GenBank/DDBJ databases">
        <authorList>
            <person name="Wang Y."/>
            <person name="White M."/>
            <person name="Kvist S."/>
            <person name="Moncalvo J.-M."/>
        </authorList>
    </citation>
    <scope>NUCLEOTIDE SEQUENCE [LARGE SCALE GENOMIC DNA]</scope>
    <source>
        <strain evidence="13">COL-18-3</strain>
    </source>
</reference>
<dbReference type="InterPro" id="IPR022398">
    <property type="entry name" value="Peptidase_S8_His-AS"/>
</dbReference>
<organism evidence="12 13">
    <name type="scientific">Zancudomyces culisetae</name>
    <name type="common">Gut fungus</name>
    <name type="synonym">Smittium culisetae</name>
    <dbReference type="NCBI Taxonomy" id="1213189"/>
    <lineage>
        <taxon>Eukaryota</taxon>
        <taxon>Fungi</taxon>
        <taxon>Fungi incertae sedis</taxon>
        <taxon>Zoopagomycota</taxon>
        <taxon>Kickxellomycotina</taxon>
        <taxon>Harpellomycetes</taxon>
        <taxon>Harpellales</taxon>
        <taxon>Legeriomycetaceae</taxon>
        <taxon>Zancudomyces</taxon>
    </lineage>
</organism>
<protein>
    <submittedName>
        <fullName evidence="12">Minor extracellular protease vpr</fullName>
    </submittedName>
</protein>
<dbReference type="AlphaFoldDB" id="A0A1R1PQ97"/>
<dbReference type="PROSITE" id="PS00136">
    <property type="entry name" value="SUBTILASE_ASP"/>
    <property type="match status" value="1"/>
</dbReference>
<dbReference type="InterPro" id="IPR051048">
    <property type="entry name" value="Peptidase_S8/S53_subtilisin"/>
</dbReference>
<evidence type="ECO:0000256" key="3">
    <source>
        <dbReference type="ARBA" id="ARBA00022670"/>
    </source>
</evidence>
<dbReference type="Gene3D" id="3.50.30.30">
    <property type="match status" value="1"/>
</dbReference>
<dbReference type="EMBL" id="LSSK01000518">
    <property type="protein sequence ID" value="OMH83083.1"/>
    <property type="molecule type" value="Genomic_DNA"/>
</dbReference>
<feature type="domain" description="Peptidase S8/S53" evidence="9">
    <location>
        <begin position="116"/>
        <end position="502"/>
    </location>
</feature>
<dbReference type="OrthoDB" id="10256524at2759"/>
<dbReference type="GO" id="GO:0016020">
    <property type="term" value="C:membrane"/>
    <property type="evidence" value="ECO:0007669"/>
    <property type="project" value="InterPro"/>
</dbReference>
<dbReference type="Proteomes" id="UP000188320">
    <property type="component" value="Unassembled WGS sequence"/>
</dbReference>
<keyword evidence="5 8" id="KW-0378">Hydrolase</keyword>
<comment type="similarity">
    <text evidence="1 8">Belongs to the peptidase S8 family.</text>
</comment>
<keyword evidence="3 8" id="KW-0645">Protease</keyword>
<dbReference type="InterPro" id="IPR046450">
    <property type="entry name" value="PA_dom_sf"/>
</dbReference>
<dbReference type="SUPFAM" id="SSF52743">
    <property type="entry name" value="Subtilisin-like"/>
    <property type="match status" value="1"/>
</dbReference>
<dbReference type="PANTHER" id="PTHR43399:SF4">
    <property type="entry name" value="CELL WALL-ASSOCIATED PROTEASE"/>
    <property type="match status" value="1"/>
</dbReference>
<dbReference type="PANTHER" id="PTHR43399">
    <property type="entry name" value="SUBTILISIN-RELATED"/>
    <property type="match status" value="1"/>
</dbReference>
<dbReference type="Gene3D" id="2.60.40.1710">
    <property type="entry name" value="Subtilisin-like superfamily"/>
    <property type="match status" value="1"/>
</dbReference>
<dbReference type="GO" id="GO:0004252">
    <property type="term" value="F:serine-type endopeptidase activity"/>
    <property type="evidence" value="ECO:0007669"/>
    <property type="project" value="UniProtKB-UniRule"/>
</dbReference>
<accession>A0A1R1PQ97</accession>
<sequence length="1004" mass="109489">MSIDRDSADSFLKDFDKQQAIFKAEMAKKDVPYKVRQVYNSHLMHGASIDVDSKYLNKISSIPMVKSVWPILSICIINDKDHLHSQLVEFDGKPNLNITHKDTGVSKLHEVYGLSGKGIKVAIIDSGVDYTHASLGGCFGKGCKVESGLNYVGGGSKNRAKALATPYDDCVGHGTHVSGIVAARDKDFVGVAPDSKLSVYRIFGCGKKSQVDYDVVITALLQAFRDKSDVINMSFGGTSNWSQYLDSKISSAISQYGVIVVAAFGNEGEFGLWTGGSPSMGDDVIAVGSTDSSQFFARAFILHGEKDVTIEMGKSSTNQKFDLDNAGIVLGEDIRNKLGCTPITDSSVKGKILFVQRGECTFQDKIENAQKAGADGVVIYNNKAGHAKMMLKKQSLKIPAVMISKNDWLKIKEQAKSGKSLKLSTTKNNIKFVPETGGKVSQYSSIGPGPVLESKPDVVTPGGKIYSTYPMKKGGYTMISGTSMAAPYLSGVAALWLEYQNKENAKKGESKNYAMKFKDVVKACSRPVLHVDENEKVTDQFASVPVQGSGLLDAECLITNKVDVFPTQIKLGDLKQGKEYKGSLTVKNNSENSVRYKIEHVPVQAITEHDKDGKYNGKVSYGKAEAKVEFDNSEITLAPGETKDISYTLTSPTTSANGKFWLFSGYFLLKVPKDSDSKVKNDLTVTYLGMADDYSQMRVMPGGADKNAPFLTSNTLIKEYLKSANVGKPVIQNVRDKLIAKDLSFNLAKGEHPIVSLKLHHPTMLLTAELVDANTNKTVSFIHPKGISTLVGRSLGGDDNNPFASKRSMYMFEFIGIGLRLAEVSSFMKRIGSAGKSGKFEQIAAPDYDPVSAKIMGLNDASVYSNSYMLKDTNQAQEFKGVQSGYSAFSMVNIKRDIMGLLRKLAGVGQPKFVTSTSLGEIMYKNTMKNDIYPKNTLDDVKPRMDKEDSDDISFRPLVGKISPGSYYIKLKALKPIGRYSEGPTFDYWSSPSFSISYNAVGLV</sequence>
<evidence type="ECO:0000313" key="13">
    <source>
        <dbReference type="Proteomes" id="UP000188320"/>
    </source>
</evidence>
<dbReference type="PRINTS" id="PR00723">
    <property type="entry name" value="SUBTILISIN"/>
</dbReference>
<feature type="domain" description="C5a peptidase/Subtilisin-like protease SBT2-like Fn3-like" evidence="11">
    <location>
        <begin position="571"/>
        <end position="681"/>
    </location>
</feature>
<evidence type="ECO:0000256" key="8">
    <source>
        <dbReference type="PROSITE-ProRule" id="PRU01240"/>
    </source>
</evidence>
<dbReference type="GO" id="GO:0006508">
    <property type="term" value="P:proteolysis"/>
    <property type="evidence" value="ECO:0007669"/>
    <property type="project" value="UniProtKB-KW"/>
</dbReference>
<keyword evidence="4" id="KW-0732">Signal</keyword>
<evidence type="ECO:0000256" key="1">
    <source>
        <dbReference type="ARBA" id="ARBA00011073"/>
    </source>
</evidence>
<evidence type="ECO:0000313" key="12">
    <source>
        <dbReference type="EMBL" id="OMH83083.1"/>
    </source>
</evidence>
<keyword evidence="2" id="KW-0964">Secreted</keyword>
<dbReference type="InterPro" id="IPR010435">
    <property type="entry name" value="C5a/SBT2-like_Fn3"/>
</dbReference>
<dbReference type="InterPro" id="IPR003137">
    <property type="entry name" value="PA_domain"/>
</dbReference>
<evidence type="ECO:0000256" key="7">
    <source>
        <dbReference type="PIRSR" id="PIRSR615500-1"/>
    </source>
</evidence>
<name>A0A1R1PQ97_ZANCU</name>
<feature type="domain" description="PA" evidence="10">
    <location>
        <begin position="336"/>
        <end position="409"/>
    </location>
</feature>
<dbReference type="InterPro" id="IPR015500">
    <property type="entry name" value="Peptidase_S8_subtilisin-rel"/>
</dbReference>
<dbReference type="Pfam" id="PF02225">
    <property type="entry name" value="PA"/>
    <property type="match status" value="1"/>
</dbReference>
<dbReference type="InterPro" id="IPR036852">
    <property type="entry name" value="Peptidase_S8/S53_dom_sf"/>
</dbReference>
<dbReference type="PROSITE" id="PS00137">
    <property type="entry name" value="SUBTILASE_HIS"/>
    <property type="match status" value="1"/>
</dbReference>
<evidence type="ECO:0000256" key="5">
    <source>
        <dbReference type="ARBA" id="ARBA00022801"/>
    </source>
</evidence>
<comment type="caution">
    <text evidence="12">The sequence shown here is derived from an EMBL/GenBank/DDBJ whole genome shotgun (WGS) entry which is preliminary data.</text>
</comment>
<dbReference type="Pfam" id="PF00082">
    <property type="entry name" value="Peptidase_S8"/>
    <property type="match status" value="1"/>
</dbReference>
<evidence type="ECO:0000259" key="9">
    <source>
        <dbReference type="Pfam" id="PF00082"/>
    </source>
</evidence>
<evidence type="ECO:0000256" key="6">
    <source>
        <dbReference type="ARBA" id="ARBA00022825"/>
    </source>
</evidence>
<gene>
    <name evidence="12" type="ORF">AX774_g3421</name>
</gene>